<dbReference type="InterPro" id="IPR042105">
    <property type="entry name" value="Ribosomal_bL31_sf"/>
</dbReference>
<evidence type="ECO:0000256" key="5">
    <source>
        <dbReference type="ARBA" id="ARBA00023274"/>
    </source>
</evidence>
<dbReference type="InterPro" id="IPR034704">
    <property type="entry name" value="Ribosomal_bL28/bL31-like_sf"/>
</dbReference>
<dbReference type="EMBL" id="MGKD01000020">
    <property type="protein sequence ID" value="OGN19375.1"/>
    <property type="molecule type" value="Genomic_DNA"/>
</dbReference>
<keyword evidence="2 7" id="KW-0699">rRNA-binding</keyword>
<evidence type="ECO:0000256" key="3">
    <source>
        <dbReference type="ARBA" id="ARBA00022884"/>
    </source>
</evidence>
<evidence type="ECO:0000256" key="6">
    <source>
        <dbReference type="ARBA" id="ARBA00035687"/>
    </source>
</evidence>
<dbReference type="STRING" id="1802689.A3F25_01520"/>
<evidence type="ECO:0000256" key="4">
    <source>
        <dbReference type="ARBA" id="ARBA00022980"/>
    </source>
</evidence>
<comment type="similarity">
    <text evidence="1 7">Belongs to the bacterial ribosomal protein bL31 family. Type A subfamily.</text>
</comment>
<protein>
    <recommendedName>
        <fullName evidence="6 7">Large ribosomal subunit protein bL31</fullName>
    </recommendedName>
</protein>
<feature type="compositionally biased region" description="Basic and acidic residues" evidence="8">
    <location>
        <begin position="65"/>
        <end position="75"/>
    </location>
</feature>
<dbReference type="InterPro" id="IPR002150">
    <property type="entry name" value="Ribosomal_bL31"/>
</dbReference>
<keyword evidence="3 7" id="KW-0694">RNA-binding</keyword>
<keyword evidence="5 7" id="KW-0687">Ribonucleoprotein</keyword>
<dbReference type="GO" id="GO:0019843">
    <property type="term" value="F:rRNA binding"/>
    <property type="evidence" value="ECO:0007669"/>
    <property type="project" value="UniProtKB-KW"/>
</dbReference>
<dbReference type="InterPro" id="IPR027491">
    <property type="entry name" value="Ribosomal_bL31_A"/>
</dbReference>
<evidence type="ECO:0000313" key="9">
    <source>
        <dbReference type="EMBL" id="OGN19375.1"/>
    </source>
</evidence>
<keyword evidence="7" id="KW-0479">Metal-binding</keyword>
<comment type="caution">
    <text evidence="9">The sequence shown here is derived from an EMBL/GenBank/DDBJ whole genome shotgun (WGS) entry which is preliminary data.</text>
</comment>
<comment type="cofactor">
    <cofactor evidence="7">
        <name>Zn(2+)</name>
        <dbReference type="ChEBI" id="CHEBI:29105"/>
    </cofactor>
    <text evidence="7">Binds 1 zinc ion per subunit.</text>
</comment>
<dbReference type="GO" id="GO:0046872">
    <property type="term" value="F:metal ion binding"/>
    <property type="evidence" value="ECO:0007669"/>
    <property type="project" value="UniProtKB-KW"/>
</dbReference>
<accession>A0A1F8G207</accession>
<feature type="region of interest" description="Disordered" evidence="8">
    <location>
        <begin position="62"/>
        <end position="86"/>
    </location>
</feature>
<evidence type="ECO:0000256" key="8">
    <source>
        <dbReference type="SAM" id="MobiDB-lite"/>
    </source>
</evidence>
<feature type="binding site" evidence="7">
    <location>
        <position position="17"/>
    </location>
    <ligand>
        <name>Zn(2+)</name>
        <dbReference type="ChEBI" id="CHEBI:29105"/>
    </ligand>
</feature>
<dbReference type="Gene3D" id="4.10.830.30">
    <property type="entry name" value="Ribosomal protein L31"/>
    <property type="match status" value="1"/>
</dbReference>
<feature type="compositionally biased region" description="Basic residues" evidence="8">
    <location>
        <begin position="76"/>
        <end position="86"/>
    </location>
</feature>
<evidence type="ECO:0000256" key="2">
    <source>
        <dbReference type="ARBA" id="ARBA00022730"/>
    </source>
</evidence>
<feature type="binding site" evidence="7">
    <location>
        <position position="40"/>
    </location>
    <ligand>
        <name>Zn(2+)</name>
        <dbReference type="ChEBI" id="CHEBI:29105"/>
    </ligand>
</feature>
<organism evidence="9 10">
    <name type="scientific">Candidatus Yanofskybacteria bacterium RIFCSPHIGHO2_12_FULL_45_19b</name>
    <dbReference type="NCBI Taxonomy" id="1802689"/>
    <lineage>
        <taxon>Bacteria</taxon>
        <taxon>Candidatus Yanofskyibacteriota</taxon>
    </lineage>
</organism>
<dbReference type="PANTHER" id="PTHR33280:SF1">
    <property type="entry name" value="LARGE RIBOSOMAL SUBUNIT PROTEIN BL31C"/>
    <property type="match status" value="1"/>
</dbReference>
<dbReference type="SUPFAM" id="SSF143800">
    <property type="entry name" value="L28p-like"/>
    <property type="match status" value="1"/>
</dbReference>
<feature type="binding site" evidence="7">
    <location>
        <position position="37"/>
    </location>
    <ligand>
        <name>Zn(2+)</name>
        <dbReference type="ChEBI" id="CHEBI:29105"/>
    </ligand>
</feature>
<name>A0A1F8G207_9BACT</name>
<sequence length="86" mass="9747">MKKGLHPTYYPEAKVSCACGQSWTTGSTLPELKVEICSNCHPFYSGKEKILDTRGRVDKFRKRAEKSQIKQDSKITKKTVKKAKAK</sequence>
<dbReference type="PRINTS" id="PR01249">
    <property type="entry name" value="RIBOSOMALL31"/>
</dbReference>
<keyword evidence="7" id="KW-0862">Zinc</keyword>
<dbReference type="Pfam" id="PF01197">
    <property type="entry name" value="Ribosomal_L31"/>
    <property type="match status" value="1"/>
</dbReference>
<dbReference type="GO" id="GO:1990904">
    <property type="term" value="C:ribonucleoprotein complex"/>
    <property type="evidence" value="ECO:0007669"/>
    <property type="project" value="UniProtKB-KW"/>
</dbReference>
<comment type="function">
    <text evidence="7">Binds the 23S rRNA.</text>
</comment>
<dbReference type="NCBIfam" id="NF001809">
    <property type="entry name" value="PRK00528.1"/>
    <property type="match status" value="1"/>
</dbReference>
<dbReference type="NCBIfam" id="TIGR00105">
    <property type="entry name" value="L31"/>
    <property type="match status" value="1"/>
</dbReference>
<dbReference type="GO" id="GO:0006412">
    <property type="term" value="P:translation"/>
    <property type="evidence" value="ECO:0007669"/>
    <property type="project" value="UniProtKB-UniRule"/>
</dbReference>
<reference evidence="9 10" key="1">
    <citation type="journal article" date="2016" name="Nat. Commun.">
        <title>Thousands of microbial genomes shed light on interconnected biogeochemical processes in an aquifer system.</title>
        <authorList>
            <person name="Anantharaman K."/>
            <person name="Brown C.T."/>
            <person name="Hug L.A."/>
            <person name="Sharon I."/>
            <person name="Castelle C.J."/>
            <person name="Probst A.J."/>
            <person name="Thomas B.C."/>
            <person name="Singh A."/>
            <person name="Wilkins M.J."/>
            <person name="Karaoz U."/>
            <person name="Brodie E.L."/>
            <person name="Williams K.H."/>
            <person name="Hubbard S.S."/>
            <person name="Banfield J.F."/>
        </authorList>
    </citation>
    <scope>NUCLEOTIDE SEQUENCE [LARGE SCALE GENOMIC DNA]</scope>
</reference>
<dbReference type="Proteomes" id="UP000177478">
    <property type="component" value="Unassembled WGS sequence"/>
</dbReference>
<dbReference type="GO" id="GO:0005840">
    <property type="term" value="C:ribosome"/>
    <property type="evidence" value="ECO:0007669"/>
    <property type="project" value="UniProtKB-KW"/>
</dbReference>
<evidence type="ECO:0000256" key="1">
    <source>
        <dbReference type="ARBA" id="ARBA00009296"/>
    </source>
</evidence>
<comment type="subunit">
    <text evidence="7">Part of the 50S ribosomal subunit.</text>
</comment>
<proteinExistence type="inferred from homology"/>
<dbReference type="HAMAP" id="MF_00501">
    <property type="entry name" value="Ribosomal_bL31_1"/>
    <property type="match status" value="1"/>
</dbReference>
<evidence type="ECO:0000313" key="10">
    <source>
        <dbReference type="Proteomes" id="UP000177478"/>
    </source>
</evidence>
<evidence type="ECO:0000256" key="7">
    <source>
        <dbReference type="HAMAP-Rule" id="MF_00501"/>
    </source>
</evidence>
<keyword evidence="4 7" id="KW-0689">Ribosomal protein</keyword>
<dbReference type="PANTHER" id="PTHR33280">
    <property type="entry name" value="50S RIBOSOMAL PROTEIN L31, CHLOROPLASTIC"/>
    <property type="match status" value="1"/>
</dbReference>
<dbReference type="PROSITE" id="PS01143">
    <property type="entry name" value="RIBOSOMAL_L31"/>
    <property type="match status" value="1"/>
</dbReference>
<dbReference type="AlphaFoldDB" id="A0A1F8G207"/>
<dbReference type="NCBIfam" id="NF000612">
    <property type="entry name" value="PRK00019.1"/>
    <property type="match status" value="1"/>
</dbReference>
<gene>
    <name evidence="7" type="primary">rpmE</name>
    <name evidence="9" type="ORF">A3F25_01520</name>
</gene>
<dbReference type="GO" id="GO:0003735">
    <property type="term" value="F:structural constituent of ribosome"/>
    <property type="evidence" value="ECO:0007669"/>
    <property type="project" value="InterPro"/>
</dbReference>
<feature type="binding site" evidence="7">
    <location>
        <position position="19"/>
    </location>
    <ligand>
        <name>Zn(2+)</name>
        <dbReference type="ChEBI" id="CHEBI:29105"/>
    </ligand>
</feature>